<dbReference type="EMBL" id="CAXITT010000051">
    <property type="protein sequence ID" value="CAL1529591.1"/>
    <property type="molecule type" value="Genomic_DNA"/>
</dbReference>
<dbReference type="InterPro" id="IPR032305">
    <property type="entry name" value="GTP-bd_M"/>
</dbReference>
<dbReference type="CDD" id="cd01878">
    <property type="entry name" value="HflX"/>
    <property type="match status" value="1"/>
</dbReference>
<dbReference type="Gene3D" id="3.40.50.11060">
    <property type="entry name" value="GTPase HflX, N-terminal domain"/>
    <property type="match status" value="1"/>
</dbReference>
<evidence type="ECO:0000256" key="1">
    <source>
        <dbReference type="ARBA" id="ARBA00022723"/>
    </source>
</evidence>
<dbReference type="PANTHER" id="PTHR10229:SF0">
    <property type="entry name" value="GTP-BINDING PROTEIN 6-RELATED"/>
    <property type="match status" value="1"/>
</dbReference>
<dbReference type="Gene3D" id="3.40.50.300">
    <property type="entry name" value="P-loop containing nucleotide triphosphate hydrolases"/>
    <property type="match status" value="1"/>
</dbReference>
<dbReference type="InterPro" id="IPR042108">
    <property type="entry name" value="GTPase_HflX_N_sf"/>
</dbReference>
<evidence type="ECO:0000313" key="7">
    <source>
        <dbReference type="Proteomes" id="UP001497497"/>
    </source>
</evidence>
<dbReference type="InterPro" id="IPR006073">
    <property type="entry name" value="GTP-bd"/>
</dbReference>
<dbReference type="FunFam" id="3.40.50.300:FF:000886">
    <property type="entry name" value="Putative GTP-binding protein 6"/>
    <property type="match status" value="1"/>
</dbReference>
<feature type="domain" description="Hflx-type G" evidence="5">
    <location>
        <begin position="336"/>
        <end position="501"/>
    </location>
</feature>
<evidence type="ECO:0000313" key="6">
    <source>
        <dbReference type="EMBL" id="CAL1529591.1"/>
    </source>
</evidence>
<gene>
    <name evidence="6" type="ORF">GSLYS_00003746001</name>
</gene>
<evidence type="ECO:0000256" key="3">
    <source>
        <dbReference type="ARBA" id="ARBA00022842"/>
    </source>
</evidence>
<protein>
    <recommendedName>
        <fullName evidence="5">Hflx-type G domain-containing protein</fullName>
    </recommendedName>
</protein>
<dbReference type="NCBIfam" id="TIGR03156">
    <property type="entry name" value="GTP_HflX"/>
    <property type="match status" value="1"/>
</dbReference>
<dbReference type="InterPro" id="IPR016496">
    <property type="entry name" value="GTPase_HflX"/>
</dbReference>
<keyword evidence="4" id="KW-0342">GTP-binding</keyword>
<dbReference type="InterPro" id="IPR030394">
    <property type="entry name" value="G_HFLX_dom"/>
</dbReference>
<keyword evidence="7" id="KW-1185">Reference proteome</keyword>
<dbReference type="AlphaFoldDB" id="A0AAV2H7A9"/>
<evidence type="ECO:0000256" key="2">
    <source>
        <dbReference type="ARBA" id="ARBA00022741"/>
    </source>
</evidence>
<keyword evidence="3" id="KW-0460">Magnesium</keyword>
<reference evidence="6 7" key="1">
    <citation type="submission" date="2024-04" db="EMBL/GenBank/DDBJ databases">
        <authorList>
            <consortium name="Genoscope - CEA"/>
            <person name="William W."/>
        </authorList>
    </citation>
    <scope>NUCLEOTIDE SEQUENCE [LARGE SCALE GENOMIC DNA]</scope>
</reference>
<keyword evidence="2" id="KW-0547">Nucleotide-binding</keyword>
<sequence length="567" mass="63757">MPILNVRSIIIRNYGQKLIGQIKHHDHNFYKNKVDLHCFVVCRPNKQITHSLQFKRLICTLKKRVDHMKLLLQNSAKLLNKPSKLSETLLFSFKATETSTATFCSDASSGNNSNHEVDDEEEYGQYLREICAIPGMGHRVLVIQPDIKSGSRRYLMTTKELKLAETCALVQTLPKWKVVDMKIVRTDSENTQRVFGSGNFETLLHDIKSNNHISAVVIGIDRLTGLQINTLQTAWGLPVYDRYTIVLQIFKDHAQSPEAKLQVALAEIPYVRSRLVLIHGGFDAGVSHLVGGATQMDLDRRRLLLQRRESKLKKQLETLHGKRQEIRSLRIRNSVPTVAVVGYTNSGKTTLIKALTEDENLIPQNQLFATLDVSAHDGLLASLMKVTYIDTVGFISDMPITLLDAFKATLQDAIHADVIIHIRDASHPDRKLQVVSVHKTLGRMLPEEKMMSMIEVYNKMDIISPQDAASLDQEILQISAVTGQGLAELGLKLEEALLSTTSHMKKTFRIPNSEQILSWLYQEAAVSSAHPDPKDGQYLIVDVIISQPAYGKFCARFSRKNVPKTTV</sequence>
<dbReference type="GO" id="GO:0005737">
    <property type="term" value="C:cytoplasm"/>
    <property type="evidence" value="ECO:0007669"/>
    <property type="project" value="TreeGrafter"/>
</dbReference>
<dbReference type="GO" id="GO:0005525">
    <property type="term" value="F:GTP binding"/>
    <property type="evidence" value="ECO:0007669"/>
    <property type="project" value="UniProtKB-KW"/>
</dbReference>
<accession>A0AAV2H7A9</accession>
<dbReference type="PANTHER" id="PTHR10229">
    <property type="entry name" value="GTP-BINDING PROTEIN HFLX"/>
    <property type="match status" value="1"/>
</dbReference>
<proteinExistence type="predicted"/>
<dbReference type="InterPro" id="IPR027417">
    <property type="entry name" value="P-loop_NTPase"/>
</dbReference>
<dbReference type="Pfam" id="PF01926">
    <property type="entry name" value="MMR_HSR1"/>
    <property type="match status" value="1"/>
</dbReference>
<dbReference type="PROSITE" id="PS51705">
    <property type="entry name" value="G_HFLX"/>
    <property type="match status" value="1"/>
</dbReference>
<dbReference type="SUPFAM" id="SSF52540">
    <property type="entry name" value="P-loop containing nucleoside triphosphate hydrolases"/>
    <property type="match status" value="1"/>
</dbReference>
<dbReference type="GO" id="GO:0043022">
    <property type="term" value="F:ribosome binding"/>
    <property type="evidence" value="ECO:0007669"/>
    <property type="project" value="TreeGrafter"/>
</dbReference>
<name>A0AAV2H7A9_LYMST</name>
<comment type="caution">
    <text evidence="6">The sequence shown here is derived from an EMBL/GenBank/DDBJ whole genome shotgun (WGS) entry which is preliminary data.</text>
</comment>
<dbReference type="Proteomes" id="UP001497497">
    <property type="component" value="Unassembled WGS sequence"/>
</dbReference>
<organism evidence="6 7">
    <name type="scientific">Lymnaea stagnalis</name>
    <name type="common">Great pond snail</name>
    <name type="synonym">Helix stagnalis</name>
    <dbReference type="NCBI Taxonomy" id="6523"/>
    <lineage>
        <taxon>Eukaryota</taxon>
        <taxon>Metazoa</taxon>
        <taxon>Spiralia</taxon>
        <taxon>Lophotrochozoa</taxon>
        <taxon>Mollusca</taxon>
        <taxon>Gastropoda</taxon>
        <taxon>Heterobranchia</taxon>
        <taxon>Euthyneura</taxon>
        <taxon>Panpulmonata</taxon>
        <taxon>Hygrophila</taxon>
        <taxon>Lymnaeoidea</taxon>
        <taxon>Lymnaeidae</taxon>
        <taxon>Lymnaea</taxon>
    </lineage>
</organism>
<dbReference type="InterPro" id="IPR025121">
    <property type="entry name" value="GTPase_HflX_N"/>
</dbReference>
<dbReference type="GO" id="GO:0046872">
    <property type="term" value="F:metal ion binding"/>
    <property type="evidence" value="ECO:0007669"/>
    <property type="project" value="UniProtKB-KW"/>
</dbReference>
<evidence type="ECO:0000259" key="5">
    <source>
        <dbReference type="PROSITE" id="PS51705"/>
    </source>
</evidence>
<dbReference type="Pfam" id="PF16360">
    <property type="entry name" value="GTP-bdg_M"/>
    <property type="match status" value="1"/>
</dbReference>
<evidence type="ECO:0000256" key="4">
    <source>
        <dbReference type="ARBA" id="ARBA00023134"/>
    </source>
</evidence>
<keyword evidence="1" id="KW-0479">Metal-binding</keyword>
<dbReference type="Pfam" id="PF13167">
    <property type="entry name" value="GTP-bdg_N"/>
    <property type="match status" value="1"/>
</dbReference>